<keyword evidence="3" id="KW-1185">Reference proteome</keyword>
<proteinExistence type="predicted"/>
<feature type="compositionally biased region" description="Polar residues" evidence="1">
    <location>
        <begin position="36"/>
        <end position="46"/>
    </location>
</feature>
<dbReference type="EMBL" id="MOOB01000048">
    <property type="protein sequence ID" value="OQE80128.1"/>
    <property type="molecule type" value="Genomic_DNA"/>
</dbReference>
<sequence>MAPFIPVFLRASAVHGRYLRDGASDLSFPPYERSPPTASGRLSQGTMNATDVWYQSLFVDREEGDRDQDDEDD</sequence>
<accession>A0A1V6XYD0</accession>
<feature type="region of interest" description="Disordered" evidence="1">
    <location>
        <begin position="21"/>
        <end position="46"/>
    </location>
</feature>
<evidence type="ECO:0000313" key="2">
    <source>
        <dbReference type="EMBL" id="OQE80128.1"/>
    </source>
</evidence>
<reference evidence="3" key="1">
    <citation type="journal article" date="2017" name="Nat. Microbiol.">
        <title>Global analysis of biosynthetic gene clusters reveals vast potential of secondary metabolite production in Penicillium species.</title>
        <authorList>
            <person name="Nielsen J.C."/>
            <person name="Grijseels S."/>
            <person name="Prigent S."/>
            <person name="Ji B."/>
            <person name="Dainat J."/>
            <person name="Nielsen K.F."/>
            <person name="Frisvad J.C."/>
            <person name="Workman M."/>
            <person name="Nielsen J."/>
        </authorList>
    </citation>
    <scope>NUCLEOTIDE SEQUENCE [LARGE SCALE GENOMIC DNA]</scope>
    <source>
        <strain evidence="3">IBT 13039</strain>
    </source>
</reference>
<dbReference type="Proteomes" id="UP000191691">
    <property type="component" value="Unassembled WGS sequence"/>
</dbReference>
<evidence type="ECO:0000313" key="3">
    <source>
        <dbReference type="Proteomes" id="UP000191691"/>
    </source>
</evidence>
<organism evidence="2 3">
    <name type="scientific">Penicillium nalgiovense</name>
    <dbReference type="NCBI Taxonomy" id="60175"/>
    <lineage>
        <taxon>Eukaryota</taxon>
        <taxon>Fungi</taxon>
        <taxon>Dikarya</taxon>
        <taxon>Ascomycota</taxon>
        <taxon>Pezizomycotina</taxon>
        <taxon>Eurotiomycetes</taxon>
        <taxon>Eurotiomycetidae</taxon>
        <taxon>Eurotiales</taxon>
        <taxon>Aspergillaceae</taxon>
        <taxon>Penicillium</taxon>
    </lineage>
</organism>
<protein>
    <submittedName>
        <fullName evidence="2">Uncharacterized protein</fullName>
    </submittedName>
</protein>
<gene>
    <name evidence="2" type="ORF">PENNAL_c0048G03258</name>
</gene>
<dbReference type="AlphaFoldDB" id="A0A1V6XYD0"/>
<comment type="caution">
    <text evidence="2">The sequence shown here is derived from an EMBL/GenBank/DDBJ whole genome shotgun (WGS) entry which is preliminary data.</text>
</comment>
<evidence type="ECO:0000256" key="1">
    <source>
        <dbReference type="SAM" id="MobiDB-lite"/>
    </source>
</evidence>
<name>A0A1V6XYD0_PENNA</name>